<dbReference type="EMBL" id="OE004406">
    <property type="protein sequence ID" value="CAD7461132.1"/>
    <property type="molecule type" value="Genomic_DNA"/>
</dbReference>
<name>A0A7R9NYK1_9NEOP</name>
<reference evidence="1" key="1">
    <citation type="submission" date="2020-11" db="EMBL/GenBank/DDBJ databases">
        <authorList>
            <person name="Tran Van P."/>
        </authorList>
    </citation>
    <scope>NUCLEOTIDE SEQUENCE</scope>
</reference>
<gene>
    <name evidence="1" type="ORF">TTEB3V08_LOCUS9045</name>
</gene>
<organism evidence="1">
    <name type="scientific">Timema tahoe</name>
    <dbReference type="NCBI Taxonomy" id="61484"/>
    <lineage>
        <taxon>Eukaryota</taxon>
        <taxon>Metazoa</taxon>
        <taxon>Ecdysozoa</taxon>
        <taxon>Arthropoda</taxon>
        <taxon>Hexapoda</taxon>
        <taxon>Insecta</taxon>
        <taxon>Pterygota</taxon>
        <taxon>Neoptera</taxon>
        <taxon>Polyneoptera</taxon>
        <taxon>Phasmatodea</taxon>
        <taxon>Timematodea</taxon>
        <taxon>Timematoidea</taxon>
        <taxon>Timematidae</taxon>
        <taxon>Timema</taxon>
    </lineage>
</organism>
<evidence type="ECO:0000313" key="1">
    <source>
        <dbReference type="EMBL" id="CAD7461132.1"/>
    </source>
</evidence>
<sequence>MTSRFGRLYVVYSPFWWHGVLLPGRLVIGSLVYCESSALDHVAPEVGPELSQNTRRTIYSWKPSQCQELCKTSITIITQRLPVRRTIARFETDFQSATNKFLDKF</sequence>
<dbReference type="AlphaFoldDB" id="A0A7R9NYK1"/>
<proteinExistence type="predicted"/>
<accession>A0A7R9NYK1</accession>
<protein>
    <submittedName>
        <fullName evidence="1">Uncharacterized protein</fullName>
    </submittedName>
</protein>